<evidence type="ECO:0008006" key="4">
    <source>
        <dbReference type="Google" id="ProtNLM"/>
    </source>
</evidence>
<evidence type="ECO:0000256" key="1">
    <source>
        <dbReference type="SAM" id="Phobius"/>
    </source>
</evidence>
<evidence type="ECO:0000313" key="2">
    <source>
        <dbReference type="EMBL" id="TYL53007.1"/>
    </source>
</evidence>
<organism evidence="2 3">
    <name type="scientific">Agromyces mariniharenae</name>
    <dbReference type="NCBI Taxonomy" id="2604423"/>
    <lineage>
        <taxon>Bacteria</taxon>
        <taxon>Bacillati</taxon>
        <taxon>Actinomycetota</taxon>
        <taxon>Actinomycetes</taxon>
        <taxon>Micrococcales</taxon>
        <taxon>Microbacteriaceae</taxon>
        <taxon>Agromyces</taxon>
    </lineage>
</organism>
<comment type="caution">
    <text evidence="2">The sequence shown here is derived from an EMBL/GenBank/DDBJ whole genome shotgun (WGS) entry which is preliminary data.</text>
</comment>
<feature type="transmembrane region" description="Helical" evidence="1">
    <location>
        <begin position="292"/>
        <end position="312"/>
    </location>
</feature>
<keyword evidence="3" id="KW-1185">Reference proteome</keyword>
<sequence>MRRSSVPHARHRDGWRPELLRRVSAAAVAVVLAGGLAGLAAGPASAEENPVSEPAVVAPDIGVTVTPLSCSTDRDGITFVTFTGLIPGNPYLFDVEGPDFTVSGPFDAESDIEEREFVGMPPGNYYVYIQESIPPDETTVPQFDWIAFAVEPCQPAVEVALTQCTAAGGTGAADVSLSRLVTGVEYTVWLTDAGDSGGTPYGDPQVVTGDEFAEASASFASLPGGRSYTVWVEGSWTAEPYEEPPFVGGGDFVPLTTVDLTTSADFSLAPCPAAPVTPAAAATLPATGPDGIGGLIAGSILLLGLGGTLLVANRRRAHRG</sequence>
<keyword evidence="1" id="KW-0472">Membrane</keyword>
<dbReference type="EMBL" id="VSSB01000001">
    <property type="protein sequence ID" value="TYL53007.1"/>
    <property type="molecule type" value="Genomic_DNA"/>
</dbReference>
<dbReference type="AlphaFoldDB" id="A0A5S4V1J9"/>
<dbReference type="Proteomes" id="UP000325243">
    <property type="component" value="Unassembled WGS sequence"/>
</dbReference>
<proteinExistence type="predicted"/>
<accession>A0A5S4V1J9</accession>
<protein>
    <recommendedName>
        <fullName evidence="4">LPXTG cell wall anchor domain-containing protein</fullName>
    </recommendedName>
</protein>
<name>A0A5S4V1J9_9MICO</name>
<reference evidence="2 3" key="1">
    <citation type="submission" date="2019-08" db="EMBL/GenBank/DDBJ databases">
        <authorList>
            <person name="Hu J."/>
        </authorList>
    </citation>
    <scope>NUCLEOTIDE SEQUENCE [LARGE SCALE GENOMIC DNA]</scope>
    <source>
        <strain evidence="2 3">NEAU-184</strain>
    </source>
</reference>
<gene>
    <name evidence="2" type="ORF">FYC51_04595</name>
</gene>
<keyword evidence="1" id="KW-1133">Transmembrane helix</keyword>
<evidence type="ECO:0000313" key="3">
    <source>
        <dbReference type="Proteomes" id="UP000325243"/>
    </source>
</evidence>
<dbReference type="RefSeq" id="WP_148732470.1">
    <property type="nucleotide sequence ID" value="NZ_VSSB01000001.1"/>
</dbReference>
<keyword evidence="1" id="KW-0812">Transmembrane</keyword>